<feature type="compositionally biased region" description="Acidic residues" evidence="1">
    <location>
        <begin position="44"/>
        <end position="56"/>
    </location>
</feature>
<organism evidence="2">
    <name type="scientific">Rhizophagus irregularis (strain DAOM 181602 / DAOM 197198 / MUCL 43194)</name>
    <name type="common">Arbuscular mycorrhizal fungus</name>
    <name type="synonym">Glomus intraradices</name>
    <dbReference type="NCBI Taxonomy" id="747089"/>
    <lineage>
        <taxon>Eukaryota</taxon>
        <taxon>Fungi</taxon>
        <taxon>Fungi incertae sedis</taxon>
        <taxon>Mucoromycota</taxon>
        <taxon>Glomeromycotina</taxon>
        <taxon>Glomeromycetes</taxon>
        <taxon>Glomerales</taxon>
        <taxon>Glomeraceae</taxon>
        <taxon>Rhizophagus</taxon>
    </lineage>
</organism>
<feature type="compositionally biased region" description="Polar residues" evidence="1">
    <location>
        <begin position="1"/>
        <end position="11"/>
    </location>
</feature>
<protein>
    <submittedName>
        <fullName evidence="2">Uncharacterized protein</fullName>
    </submittedName>
</protein>
<dbReference type="HOGENOM" id="CLU_2470234_0_0_1"/>
<accession>U9TCN5</accession>
<gene>
    <name evidence="2" type="ORF">GLOINDRAFT_35851</name>
</gene>
<sequence>MSLDTATSSLFPQPVPQPVLVSRHSQPADNIPKKIGDCTLQYNELDDDDDDDDDDSSQSSQRYMIGNISPTIKSAIGSAGGALDTNKG</sequence>
<evidence type="ECO:0000256" key="1">
    <source>
        <dbReference type="SAM" id="MobiDB-lite"/>
    </source>
</evidence>
<dbReference type="EMBL" id="KI293360">
    <property type="protein sequence ID" value="ESA05182.1"/>
    <property type="molecule type" value="Genomic_DNA"/>
</dbReference>
<name>U9TCN5_RHIID</name>
<proteinExistence type="predicted"/>
<reference evidence="2" key="1">
    <citation type="submission" date="2013-07" db="EMBL/GenBank/DDBJ databases">
        <title>The genome of an arbuscular mycorrhizal fungus provides insights into the evolution of the oldest plant symbiosis.</title>
        <authorList>
            <consortium name="DOE Joint Genome Institute"/>
            <person name="Tisserant E."/>
            <person name="Malbreil M."/>
            <person name="Kuo A."/>
            <person name="Kohler A."/>
            <person name="Symeonidi A."/>
            <person name="Balestrini R."/>
            <person name="Charron P."/>
            <person name="Duensing N."/>
            <person name="Frei-dit-Frey N."/>
            <person name="Gianinazzi-Pearson V."/>
            <person name="Gilbert B."/>
            <person name="Handa Y."/>
            <person name="Hijri M."/>
            <person name="Kaul R."/>
            <person name="Kawaguchi M."/>
            <person name="Krajinski F."/>
            <person name="Lammers P."/>
            <person name="Lapierre D."/>
            <person name="Masclaux F.G."/>
            <person name="Murat C."/>
            <person name="Morin E."/>
            <person name="Ndikumana S."/>
            <person name="Pagni M."/>
            <person name="Petitpierre D."/>
            <person name="Requena N."/>
            <person name="Rosikiewicz P."/>
            <person name="Riley R."/>
            <person name="Saito K."/>
            <person name="San Clemente H."/>
            <person name="Shapiro H."/>
            <person name="van Tuinen D."/>
            <person name="Becard G."/>
            <person name="Bonfante P."/>
            <person name="Paszkowski U."/>
            <person name="Shachar-Hill Y."/>
            <person name="Young J.P."/>
            <person name="Sanders I.R."/>
            <person name="Henrissat B."/>
            <person name="Rensing S.A."/>
            <person name="Grigoriev I.V."/>
            <person name="Corradi N."/>
            <person name="Roux C."/>
            <person name="Martin F."/>
        </authorList>
    </citation>
    <scope>NUCLEOTIDE SEQUENCE</scope>
    <source>
        <strain evidence="2">DAOM 197198</strain>
    </source>
</reference>
<dbReference type="AlphaFoldDB" id="U9TCN5"/>
<evidence type="ECO:0000313" key="2">
    <source>
        <dbReference type="EMBL" id="ESA05182.1"/>
    </source>
</evidence>
<feature type="region of interest" description="Disordered" evidence="1">
    <location>
        <begin position="1"/>
        <end position="88"/>
    </location>
</feature>